<feature type="compositionally biased region" description="Polar residues" evidence="1">
    <location>
        <begin position="64"/>
        <end position="74"/>
    </location>
</feature>
<evidence type="ECO:0000313" key="3">
    <source>
        <dbReference type="Proteomes" id="UP000466681"/>
    </source>
</evidence>
<keyword evidence="3" id="KW-1185">Reference proteome</keyword>
<accession>A0AAD1M9P5</accession>
<dbReference type="Proteomes" id="UP000466681">
    <property type="component" value="Chromosome"/>
</dbReference>
<protein>
    <recommendedName>
        <fullName evidence="4">TolB protein</fullName>
    </recommendedName>
</protein>
<feature type="region of interest" description="Disordered" evidence="1">
    <location>
        <begin position="1"/>
        <end position="21"/>
    </location>
</feature>
<dbReference type="KEGG" id="mmor:MMOR_56460"/>
<dbReference type="Gene3D" id="2.120.10.30">
    <property type="entry name" value="TolB, C-terminal domain"/>
    <property type="match status" value="1"/>
</dbReference>
<organism evidence="2 3">
    <name type="scientific">Mycolicibacterium moriokaense</name>
    <dbReference type="NCBI Taxonomy" id="39691"/>
    <lineage>
        <taxon>Bacteria</taxon>
        <taxon>Bacillati</taxon>
        <taxon>Actinomycetota</taxon>
        <taxon>Actinomycetes</taxon>
        <taxon>Mycobacteriales</taxon>
        <taxon>Mycobacteriaceae</taxon>
        <taxon>Mycolicibacterium</taxon>
    </lineage>
</organism>
<dbReference type="AlphaFoldDB" id="A0AAD1M9P5"/>
<proteinExistence type="predicted"/>
<dbReference type="EMBL" id="AP022560">
    <property type="protein sequence ID" value="BBX04710.1"/>
    <property type="molecule type" value="Genomic_DNA"/>
</dbReference>
<sequence>MQTRSGSETVPDAGARAGPVPRIRQESFKVSDGPFLNWKGTHMQKILRQAAVVAAAAVVAVGCSSSTDPGAQSGTPTLPASPSPTPSAEMVAHNTEASIQAIPWAEVGPGWMLAMWNAASPNHPGDDFSSDEPTPYNAETTLYLVNPDGGRYAITTFAAPGDDGSLPVLADWSGDGSRALFYRHGDDLTVIEVNLHTGERTSFPVKGGYSVIPRYTQPEGKAVLLVKSNDVDSPASLTRVDLSGKQQLTYPVDKLGSEFNASVLSTPDGTRLLLGTENGLSLMGNNGTPGDHLAIPNATDCTPVRWWEKDVALTRCYGAEFSSSRLWLVPIDGTAPRPLTAENDGTVGPDLADLNAWQVPAGTFVQAAGGCGYIYLAKLNPKDGTTTPVSVPDVEEEHSIRVLGVTDGRLQLQATQACGSGESLLDYDPASGTSTVLLGADVNGGGIVDAVAYPDSE</sequence>
<name>A0AAD1M9P5_9MYCO</name>
<evidence type="ECO:0000256" key="1">
    <source>
        <dbReference type="SAM" id="MobiDB-lite"/>
    </source>
</evidence>
<evidence type="ECO:0000313" key="2">
    <source>
        <dbReference type="EMBL" id="BBX04710.1"/>
    </source>
</evidence>
<gene>
    <name evidence="2" type="ORF">MMOR_56460</name>
</gene>
<evidence type="ECO:0008006" key="4">
    <source>
        <dbReference type="Google" id="ProtNLM"/>
    </source>
</evidence>
<dbReference type="SUPFAM" id="SSF82171">
    <property type="entry name" value="DPP6 N-terminal domain-like"/>
    <property type="match status" value="1"/>
</dbReference>
<reference evidence="2 3" key="1">
    <citation type="journal article" date="2019" name="Emerg. Microbes Infect.">
        <title>Comprehensive subspecies identification of 175 nontuberculous mycobacteria species based on 7547 genomic profiles.</title>
        <authorList>
            <person name="Matsumoto Y."/>
            <person name="Kinjo T."/>
            <person name="Motooka D."/>
            <person name="Nabeya D."/>
            <person name="Jung N."/>
            <person name="Uechi K."/>
            <person name="Horii T."/>
            <person name="Iida T."/>
            <person name="Fujita J."/>
            <person name="Nakamura S."/>
        </authorList>
    </citation>
    <scope>NUCLEOTIDE SEQUENCE [LARGE SCALE GENOMIC DNA]</scope>
    <source>
        <strain evidence="2 3">JCM 6375</strain>
    </source>
</reference>
<feature type="region of interest" description="Disordered" evidence="1">
    <location>
        <begin position="64"/>
        <end position="88"/>
    </location>
</feature>
<dbReference type="InterPro" id="IPR011042">
    <property type="entry name" value="6-blade_b-propeller_TolB-like"/>
</dbReference>